<dbReference type="Gene3D" id="2.130.10.10">
    <property type="entry name" value="YVTN repeat-like/Quinoprotein amine dehydrogenase"/>
    <property type="match status" value="3"/>
</dbReference>
<dbReference type="InterPro" id="IPR015943">
    <property type="entry name" value="WD40/YVTN_repeat-like_dom_sf"/>
</dbReference>
<dbReference type="AlphaFoldDB" id="A0AA90NKN2"/>
<evidence type="ECO:0000313" key="3">
    <source>
        <dbReference type="EMBL" id="MDP0588332.1"/>
    </source>
</evidence>
<dbReference type="Pfam" id="PF00646">
    <property type="entry name" value="F-box"/>
    <property type="match status" value="1"/>
</dbReference>
<reference evidence="3 4" key="1">
    <citation type="journal article" date="2023" name="bioRxiv">
        <title>An intranuclear bacterial parasite of deep-sea mussels expresses apoptosis inhibitors acquired from its host.</title>
        <authorList>
            <person name="Gonzalez Porras M.A."/>
            <person name="Assie A."/>
            <person name="Tietjen M."/>
            <person name="Violette M."/>
            <person name="Kleiner M."/>
            <person name="Gruber-Vodicka H."/>
            <person name="Dubilier N."/>
            <person name="Leisch N."/>
        </authorList>
    </citation>
    <scope>NUCLEOTIDE SEQUENCE [LARGE SCALE GENOMIC DNA]</scope>
    <source>
        <strain evidence="3">IAP13</strain>
    </source>
</reference>
<name>A0AA90NKN2_9GAMM</name>
<keyword evidence="1" id="KW-0853">WD repeat</keyword>
<dbReference type="InterPro" id="IPR001680">
    <property type="entry name" value="WD40_rpt"/>
</dbReference>
<feature type="repeat" description="WD" evidence="1">
    <location>
        <begin position="635"/>
        <end position="666"/>
    </location>
</feature>
<dbReference type="InterPro" id="IPR036047">
    <property type="entry name" value="F-box-like_dom_sf"/>
</dbReference>
<dbReference type="PROSITE" id="PS50294">
    <property type="entry name" value="WD_REPEATS_REGION"/>
    <property type="match status" value="1"/>
</dbReference>
<dbReference type="SUPFAM" id="SSF81383">
    <property type="entry name" value="F-box domain"/>
    <property type="match status" value="1"/>
</dbReference>
<organism evidence="3 4">
    <name type="scientific">Candidatus Endonucleibacter bathymodioli</name>
    <dbReference type="NCBI Taxonomy" id="539814"/>
    <lineage>
        <taxon>Bacteria</taxon>
        <taxon>Pseudomonadati</taxon>
        <taxon>Pseudomonadota</taxon>
        <taxon>Gammaproteobacteria</taxon>
        <taxon>Oceanospirillales</taxon>
        <taxon>Endozoicomonadaceae</taxon>
        <taxon>Candidatus Endonucleibacter</taxon>
    </lineage>
</organism>
<dbReference type="EMBL" id="JASXSV010000004">
    <property type="protein sequence ID" value="MDP0588332.1"/>
    <property type="molecule type" value="Genomic_DNA"/>
</dbReference>
<dbReference type="InterPro" id="IPR001810">
    <property type="entry name" value="F-box_dom"/>
</dbReference>
<dbReference type="InterPro" id="IPR011047">
    <property type="entry name" value="Quinoprotein_ADH-like_sf"/>
</dbReference>
<dbReference type="PANTHER" id="PTHR19879">
    <property type="entry name" value="TRANSCRIPTION INITIATION FACTOR TFIID"/>
    <property type="match status" value="1"/>
</dbReference>
<evidence type="ECO:0000313" key="4">
    <source>
        <dbReference type="Proteomes" id="UP001178148"/>
    </source>
</evidence>
<accession>A0AA90NKN2</accession>
<dbReference type="Proteomes" id="UP001178148">
    <property type="component" value="Unassembled WGS sequence"/>
</dbReference>
<comment type="caution">
    <text evidence="3">The sequence shown here is derived from an EMBL/GenBank/DDBJ whole genome shotgun (WGS) entry which is preliminary data.</text>
</comment>
<dbReference type="SMART" id="SM00320">
    <property type="entry name" value="WD40"/>
    <property type="match status" value="5"/>
</dbReference>
<dbReference type="PROSITE" id="PS50181">
    <property type="entry name" value="FBOX"/>
    <property type="match status" value="1"/>
</dbReference>
<dbReference type="PANTHER" id="PTHR19879:SF9">
    <property type="entry name" value="TRANSCRIPTION INITIATION FACTOR TFIID SUBUNIT 5"/>
    <property type="match status" value="1"/>
</dbReference>
<sequence>MRDALSFMIIFVFLSLSIPQQGIAMLELIDQADVTPVVLESNLVKIIVLIPLHKQKNSVDKVTNINGVKLSLNILKMLLRFVSESNNDDEQNQETGLSKMIDTINKDNECPVTVSSDNNDFNFMMIKQPNDEYLGILSIKPTSQDTFICSPKLLSVDKMLSLVSIKTTAIDSQENNQLLQIDNCSTDMLKKYHLRSSEDEDDTCFILYIPCKVKGAAADDNLSSYYAAFVFRQKQNDLLEALNRLSTLNDDDNDIKYEEETQWLSTLMQVPLEVKEHILKLLSFRELITLRLTCATAKRLIDNNKKIFFKAWFSCFTPQKRLSLKKYIETTTESEIYALVTQFSTETDIAKDLVMTHDLNYHTEIVCYTISRLMNCCPAFSPDKILSTTNFPDYDCTATFSPDDSYVAIHYDNISLIYELGMNGRSIHMLNPCAKFNVGTSGYHIYKSLFRVTLALFSACNRYLIICRYNGSGEIYEMHSDGKWTKKIIFNHYDYITSATFSPDSRHVVTTSKNRQAKIHRLDSGLELSEEVTIKHKKMSSVVIFSNNGRSVLTSSIGKNTKENKLSGNVGLIKIHELSSDGQWTEKLSENCDSQVFPKCFSLDGRYAMTIVGHNTARIYELDSCGEWLQKPSIDINHNNKITSARFSPNGRHLATASRDFTVKIYGRYAKKDNWSKEEWSEQATISHKNYASSATFSRDGSHLITSSDDGSAIIYGLVAGETWKKKATISICGDNCLVRAIFSDDSSHALVFSPSNDNAKIVKIYKRGQNSDDEWMQKALIQELRGIKSASFSADGNHIITASNDDIVHIYGWTADNKLQTKATIQHDKYISSARFTHDCSHVVVIDVDTSIHIWRLFLDRRN</sequence>
<keyword evidence="4" id="KW-1185">Reference proteome</keyword>
<proteinExistence type="predicted"/>
<gene>
    <name evidence="3" type="ORF">QS748_03695</name>
</gene>
<feature type="domain" description="F-box" evidence="2">
    <location>
        <begin position="264"/>
        <end position="311"/>
    </location>
</feature>
<dbReference type="SUPFAM" id="SSF50998">
    <property type="entry name" value="Quinoprotein alcohol dehydrogenase-like"/>
    <property type="match status" value="1"/>
</dbReference>
<dbReference type="PROSITE" id="PS50082">
    <property type="entry name" value="WD_REPEATS_2"/>
    <property type="match status" value="1"/>
</dbReference>
<evidence type="ECO:0000259" key="2">
    <source>
        <dbReference type="PROSITE" id="PS50181"/>
    </source>
</evidence>
<evidence type="ECO:0000256" key="1">
    <source>
        <dbReference type="PROSITE-ProRule" id="PRU00221"/>
    </source>
</evidence>
<dbReference type="Pfam" id="PF00400">
    <property type="entry name" value="WD40"/>
    <property type="match status" value="4"/>
</dbReference>
<protein>
    <submittedName>
        <fullName evidence="3">F-box protein</fullName>
    </submittedName>
</protein>